<reference evidence="2" key="1">
    <citation type="submission" date="2022-01" db="EMBL/GenBank/DDBJ databases">
        <title>Complete genome of Methanomicrobium antiquum DSM 21220.</title>
        <authorList>
            <person name="Chen S.-C."/>
            <person name="You Y.-T."/>
            <person name="Zhou Y.-Z."/>
            <person name="Lai M.-C."/>
        </authorList>
    </citation>
    <scope>NUCLEOTIDE SEQUENCE</scope>
    <source>
        <strain evidence="2">DSM 21220</strain>
    </source>
</reference>
<keyword evidence="1" id="KW-0812">Transmembrane</keyword>
<keyword evidence="3" id="KW-1185">Reference proteome</keyword>
<dbReference type="InterPro" id="IPR002829">
    <property type="entry name" value="DUF116"/>
</dbReference>
<accession>A0AAF0FS34</accession>
<organism evidence="2 3">
    <name type="scientific">Methanomicrobium antiquum</name>
    <dbReference type="NCBI Taxonomy" id="487686"/>
    <lineage>
        <taxon>Archaea</taxon>
        <taxon>Methanobacteriati</taxon>
        <taxon>Methanobacteriota</taxon>
        <taxon>Stenosarchaea group</taxon>
        <taxon>Methanomicrobia</taxon>
        <taxon>Methanomicrobiales</taxon>
        <taxon>Methanomicrobiaceae</taxon>
        <taxon>Methanomicrobium</taxon>
    </lineage>
</organism>
<dbReference type="PIRSF" id="PIRSF006594">
    <property type="entry name" value="UCP006594"/>
    <property type="match status" value="1"/>
</dbReference>
<dbReference type="PANTHER" id="PTHR43801">
    <property type="entry name" value="NUCLEOTIDE-BINDING PROTEIN-RELATED"/>
    <property type="match status" value="1"/>
</dbReference>
<keyword evidence="1" id="KW-0472">Membrane</keyword>
<evidence type="ECO:0000313" key="2">
    <source>
        <dbReference type="EMBL" id="WFN37469.1"/>
    </source>
</evidence>
<proteinExistence type="predicted"/>
<evidence type="ECO:0000313" key="3">
    <source>
        <dbReference type="Proteomes" id="UP001218895"/>
    </source>
</evidence>
<name>A0AAF0FS34_9EURY</name>
<sequence length="224" mass="24877">MISENIWEQLIFTIGEIAIILVIGFFLFSLIVVGISFYSIKKGRFYFPSLVKSGIVMTEGMAKGICKFFGLDDKELTAFSINLHNTMNQTAFSNVLPEKRAIFLPQCLRNSACPANLTPEGLICRRCGRCEIGAHIDVLEKMGYKIWIAPGSTLIKRMVKKYKPEAVIGVGCIVEVREGLELLDKINLVGMGVVTLKDGCVETLLNWHDLMDVAVLGIEEEIQG</sequence>
<keyword evidence="1" id="KW-1133">Transmembrane helix</keyword>
<dbReference type="EMBL" id="CP091092">
    <property type="protein sequence ID" value="WFN37469.1"/>
    <property type="molecule type" value="Genomic_DNA"/>
</dbReference>
<protein>
    <submittedName>
        <fullName evidence="2">DUF116 domain-containing protein</fullName>
    </submittedName>
</protein>
<dbReference type="KEGG" id="manq:L1994_03525"/>
<dbReference type="AlphaFoldDB" id="A0AAF0FS34"/>
<dbReference type="PANTHER" id="PTHR43801:SF1">
    <property type="entry name" value="POLYPRENYL SYNTHETASE"/>
    <property type="match status" value="1"/>
</dbReference>
<dbReference type="RefSeq" id="WP_278100310.1">
    <property type="nucleotide sequence ID" value="NZ_CP091092.1"/>
</dbReference>
<gene>
    <name evidence="2" type="ORF">L1994_03525</name>
</gene>
<evidence type="ECO:0000256" key="1">
    <source>
        <dbReference type="SAM" id="Phobius"/>
    </source>
</evidence>
<dbReference type="Proteomes" id="UP001218895">
    <property type="component" value="Chromosome"/>
</dbReference>
<dbReference type="Pfam" id="PF01976">
    <property type="entry name" value="DUF116"/>
    <property type="match status" value="1"/>
</dbReference>
<feature type="transmembrane region" description="Helical" evidence="1">
    <location>
        <begin position="17"/>
        <end position="40"/>
    </location>
</feature>
<dbReference type="GeneID" id="79949436"/>